<dbReference type="AlphaFoldDB" id="A0A934NHI6"/>
<accession>A0A934NHI6</accession>
<sequence length="96" mass="10125">MIPTGPEAIPPGPEDQALSVLDLARAGQFTEIRDLFTEGLRPMVTAGALQAAWEVELAERGPVTSLGTPTSETADGTITVKIPVTYERGELTCTVT</sequence>
<name>A0A934NHI6_9BACT</name>
<evidence type="ECO:0000313" key="1">
    <source>
        <dbReference type="EMBL" id="MBJ7610566.1"/>
    </source>
</evidence>
<reference evidence="1 2" key="1">
    <citation type="submission" date="2020-10" db="EMBL/GenBank/DDBJ databases">
        <title>Ca. Dormibacterota MAGs.</title>
        <authorList>
            <person name="Montgomery K."/>
        </authorList>
    </citation>
    <scope>NUCLEOTIDE SEQUENCE [LARGE SCALE GENOMIC DNA]</scope>
    <source>
        <strain evidence="1">Mitchell_Peninsula_5</strain>
    </source>
</reference>
<evidence type="ECO:0000313" key="2">
    <source>
        <dbReference type="Proteomes" id="UP000614410"/>
    </source>
</evidence>
<organism evidence="1 2">
    <name type="scientific">Candidatus Amunia macphersoniae</name>
    <dbReference type="NCBI Taxonomy" id="3127014"/>
    <lineage>
        <taxon>Bacteria</taxon>
        <taxon>Bacillati</taxon>
        <taxon>Candidatus Dormiibacterota</taxon>
        <taxon>Candidatus Dormibacteria</taxon>
        <taxon>Candidatus Aeolococcales</taxon>
        <taxon>Candidatus Aeolococcaceae</taxon>
        <taxon>Candidatus Amunia</taxon>
    </lineage>
</organism>
<gene>
    <name evidence="1" type="ORF">JF887_14250</name>
</gene>
<comment type="caution">
    <text evidence="1">The sequence shown here is derived from an EMBL/GenBank/DDBJ whole genome shotgun (WGS) entry which is preliminary data.</text>
</comment>
<dbReference type="EMBL" id="JAEKNN010000065">
    <property type="protein sequence ID" value="MBJ7610566.1"/>
    <property type="molecule type" value="Genomic_DNA"/>
</dbReference>
<proteinExistence type="predicted"/>
<protein>
    <submittedName>
        <fullName evidence="1">Uncharacterized protein</fullName>
    </submittedName>
</protein>
<dbReference type="Gene3D" id="3.10.450.590">
    <property type="match status" value="1"/>
</dbReference>
<dbReference type="Proteomes" id="UP000614410">
    <property type="component" value="Unassembled WGS sequence"/>
</dbReference>